<sequence length="71" mass="8342">MRKEQDITLATLLEAMQNLNAKIDRMENRLVEQVVEVKEDVTTVKEEIAQLKQHKDQYSVKEILFRQPAES</sequence>
<name>A0A1M4XI35_9BACL</name>
<proteinExistence type="predicted"/>
<dbReference type="AlphaFoldDB" id="A0A1M4XI35"/>
<evidence type="ECO:0000313" key="2">
    <source>
        <dbReference type="EMBL" id="SHE93337.1"/>
    </source>
</evidence>
<protein>
    <submittedName>
        <fullName evidence="2">Uncharacterized protein</fullName>
    </submittedName>
</protein>
<reference evidence="2 3" key="1">
    <citation type="submission" date="2016-11" db="EMBL/GenBank/DDBJ databases">
        <authorList>
            <person name="Jaros S."/>
            <person name="Januszkiewicz K."/>
            <person name="Wedrychowicz H."/>
        </authorList>
    </citation>
    <scope>NUCLEOTIDE SEQUENCE [LARGE SCALE GENOMIC DNA]</scope>
    <source>
        <strain evidence="2 3">DSM 44666</strain>
    </source>
</reference>
<dbReference type="EMBL" id="FQVL01000005">
    <property type="protein sequence ID" value="SHE93337.1"/>
    <property type="molecule type" value="Genomic_DNA"/>
</dbReference>
<evidence type="ECO:0000256" key="1">
    <source>
        <dbReference type="SAM" id="Coils"/>
    </source>
</evidence>
<keyword evidence="3" id="KW-1185">Reference proteome</keyword>
<evidence type="ECO:0000313" key="3">
    <source>
        <dbReference type="Proteomes" id="UP000184476"/>
    </source>
</evidence>
<feature type="coiled-coil region" evidence="1">
    <location>
        <begin position="2"/>
        <end position="54"/>
    </location>
</feature>
<dbReference type="RefSeq" id="WP_073154651.1">
    <property type="nucleotide sequence ID" value="NZ_FQVL01000005.1"/>
</dbReference>
<gene>
    <name evidence="2" type="ORF">SAMN05444392_10523</name>
</gene>
<accession>A0A1M4XI35</accession>
<dbReference type="Proteomes" id="UP000184476">
    <property type="component" value="Unassembled WGS sequence"/>
</dbReference>
<keyword evidence="1" id="KW-0175">Coiled coil</keyword>
<organism evidence="2 3">
    <name type="scientific">Seinonella peptonophila</name>
    <dbReference type="NCBI Taxonomy" id="112248"/>
    <lineage>
        <taxon>Bacteria</taxon>
        <taxon>Bacillati</taxon>
        <taxon>Bacillota</taxon>
        <taxon>Bacilli</taxon>
        <taxon>Bacillales</taxon>
        <taxon>Thermoactinomycetaceae</taxon>
        <taxon>Seinonella</taxon>
    </lineage>
</organism>